<reference evidence="3 4" key="1">
    <citation type="submission" date="2020-02" db="EMBL/GenBank/DDBJ databases">
        <title>Draft genome sequence of Haematococcus lacustris strain NIES-144.</title>
        <authorList>
            <person name="Morimoto D."/>
            <person name="Nakagawa S."/>
            <person name="Yoshida T."/>
            <person name="Sawayama S."/>
        </authorList>
    </citation>
    <scope>NUCLEOTIDE SEQUENCE [LARGE SCALE GENOMIC DNA]</scope>
    <source>
        <strain evidence="3 4">NIES-144</strain>
    </source>
</reference>
<dbReference type="EMBL" id="BLLF01000007">
    <property type="protein sequence ID" value="GFH05748.1"/>
    <property type="molecule type" value="Genomic_DNA"/>
</dbReference>
<proteinExistence type="predicted"/>
<dbReference type="Proteomes" id="UP000485058">
    <property type="component" value="Unassembled WGS sequence"/>
</dbReference>
<evidence type="ECO:0000256" key="2">
    <source>
        <dbReference type="SAM" id="SignalP"/>
    </source>
</evidence>
<feature type="signal peptide" evidence="2">
    <location>
        <begin position="1"/>
        <end position="26"/>
    </location>
</feature>
<name>A0A699YD22_HAELA</name>
<evidence type="ECO:0000313" key="3">
    <source>
        <dbReference type="EMBL" id="GFH05748.1"/>
    </source>
</evidence>
<evidence type="ECO:0008006" key="5">
    <source>
        <dbReference type="Google" id="ProtNLM"/>
    </source>
</evidence>
<feature type="compositionally biased region" description="Polar residues" evidence="1">
    <location>
        <begin position="65"/>
        <end position="77"/>
    </location>
</feature>
<comment type="caution">
    <text evidence="3">The sequence shown here is derived from an EMBL/GenBank/DDBJ whole genome shotgun (WGS) entry which is preliminary data.</text>
</comment>
<keyword evidence="2" id="KW-0732">Signal</keyword>
<evidence type="ECO:0000313" key="4">
    <source>
        <dbReference type="Proteomes" id="UP000485058"/>
    </source>
</evidence>
<protein>
    <recommendedName>
        <fullName evidence="5">Secreted protein</fullName>
    </recommendedName>
</protein>
<feature type="region of interest" description="Disordered" evidence="1">
    <location>
        <begin position="34"/>
        <end position="107"/>
    </location>
</feature>
<sequence length="107" mass="11134">MCPIHANHAAMMQVVMLLPPALRCSGKYVSILSRHGGPARQTTNVPRSFSVPRSEHDSAPVPETATHSSPGVNTGHASSHEHSGIAAAEHQVTHRGATSDAAISTAV</sequence>
<organism evidence="3 4">
    <name type="scientific">Haematococcus lacustris</name>
    <name type="common">Green alga</name>
    <name type="synonym">Haematococcus pluvialis</name>
    <dbReference type="NCBI Taxonomy" id="44745"/>
    <lineage>
        <taxon>Eukaryota</taxon>
        <taxon>Viridiplantae</taxon>
        <taxon>Chlorophyta</taxon>
        <taxon>core chlorophytes</taxon>
        <taxon>Chlorophyceae</taxon>
        <taxon>CS clade</taxon>
        <taxon>Chlamydomonadales</taxon>
        <taxon>Haematococcaceae</taxon>
        <taxon>Haematococcus</taxon>
    </lineage>
</organism>
<keyword evidence="4" id="KW-1185">Reference proteome</keyword>
<dbReference type="AlphaFoldDB" id="A0A699YD22"/>
<accession>A0A699YD22</accession>
<feature type="chain" id="PRO_5025514687" description="Secreted protein" evidence="2">
    <location>
        <begin position="27"/>
        <end position="107"/>
    </location>
</feature>
<evidence type="ECO:0000256" key="1">
    <source>
        <dbReference type="SAM" id="MobiDB-lite"/>
    </source>
</evidence>
<gene>
    <name evidence="3" type="ORF">HaLaN_00258</name>
</gene>